<gene>
    <name evidence="2" type="ORF">SNE25_02985</name>
</gene>
<evidence type="ECO:0000313" key="2">
    <source>
        <dbReference type="EMBL" id="WPU94484.1"/>
    </source>
</evidence>
<evidence type="ECO:0000313" key="3">
    <source>
        <dbReference type="Proteomes" id="UP001324380"/>
    </source>
</evidence>
<dbReference type="PANTHER" id="PTHR38436">
    <property type="entry name" value="POLYKETIDE CYCLASE SNOAL-LIKE DOMAIN"/>
    <property type="match status" value="1"/>
</dbReference>
<organism evidence="2 3">
    <name type="scientific">Mucilaginibacter sabulilitoris</name>
    <dbReference type="NCBI Taxonomy" id="1173583"/>
    <lineage>
        <taxon>Bacteria</taxon>
        <taxon>Pseudomonadati</taxon>
        <taxon>Bacteroidota</taxon>
        <taxon>Sphingobacteriia</taxon>
        <taxon>Sphingobacteriales</taxon>
        <taxon>Sphingobacteriaceae</taxon>
        <taxon>Mucilaginibacter</taxon>
    </lineage>
</organism>
<protein>
    <submittedName>
        <fullName evidence="2">Ester cyclase</fullName>
    </submittedName>
</protein>
<dbReference type="SUPFAM" id="SSF54427">
    <property type="entry name" value="NTF2-like"/>
    <property type="match status" value="1"/>
</dbReference>
<name>A0ABZ0TMU4_9SPHI</name>
<reference evidence="2 3" key="1">
    <citation type="submission" date="2023-11" db="EMBL/GenBank/DDBJ databases">
        <title>Analysis of the Genomes of Mucilaginibacter gossypii cycad 4 and M. sabulilitoris SNA2: microbes with the potential for plant growth promotion.</title>
        <authorList>
            <person name="Hirsch A.M."/>
            <person name="Humm E."/>
            <person name="Rubbi M."/>
            <person name="Del Vecchio G."/>
            <person name="Ha S.M."/>
            <person name="Pellegrini M."/>
            <person name="Gunsalus R.P."/>
        </authorList>
    </citation>
    <scope>NUCLEOTIDE SEQUENCE [LARGE SCALE GENOMIC DNA]</scope>
    <source>
        <strain evidence="2 3">SNA2</strain>
    </source>
</reference>
<dbReference type="Gene3D" id="3.10.450.50">
    <property type="match status" value="1"/>
</dbReference>
<dbReference type="PANTHER" id="PTHR38436:SF1">
    <property type="entry name" value="ESTER CYCLASE"/>
    <property type="match status" value="1"/>
</dbReference>
<dbReference type="InterPro" id="IPR009959">
    <property type="entry name" value="Cyclase_SnoaL-like"/>
</dbReference>
<sequence>MRKIITGMAVMVIACLLFACEGKTSSGGSGSDSTATILARNKMTALNSDEAMGRKDVEGVFKDCSADFIDYGNGGYPPMKNLDSIKANMKGFLAAFPDFKAESLQAVAQGDTVIVTGVWSGTFKNEFMGMKPTQKTFKAADADIFTFNKEGKITSHRSIQSEATYFAQLGIKMPEKK</sequence>
<feature type="signal peptide" evidence="1">
    <location>
        <begin position="1"/>
        <end position="19"/>
    </location>
</feature>
<dbReference type="PROSITE" id="PS51257">
    <property type="entry name" value="PROKAR_LIPOPROTEIN"/>
    <property type="match status" value="1"/>
</dbReference>
<evidence type="ECO:0000256" key="1">
    <source>
        <dbReference type="SAM" id="SignalP"/>
    </source>
</evidence>
<dbReference type="InterPro" id="IPR032710">
    <property type="entry name" value="NTF2-like_dom_sf"/>
</dbReference>
<keyword evidence="1" id="KW-0732">Signal</keyword>
<accession>A0ABZ0TMU4</accession>
<proteinExistence type="predicted"/>
<dbReference type="EMBL" id="CP139558">
    <property type="protein sequence ID" value="WPU94484.1"/>
    <property type="molecule type" value="Genomic_DNA"/>
</dbReference>
<feature type="chain" id="PRO_5045741600" evidence="1">
    <location>
        <begin position="20"/>
        <end position="177"/>
    </location>
</feature>
<dbReference type="Proteomes" id="UP001324380">
    <property type="component" value="Chromosome"/>
</dbReference>
<dbReference type="Pfam" id="PF07366">
    <property type="entry name" value="SnoaL"/>
    <property type="match status" value="1"/>
</dbReference>
<keyword evidence="3" id="KW-1185">Reference proteome</keyword>
<dbReference type="RefSeq" id="WP_321563604.1">
    <property type="nucleotide sequence ID" value="NZ_CP139558.1"/>
</dbReference>